<evidence type="ECO:0000256" key="7">
    <source>
        <dbReference type="ARBA" id="ARBA00023136"/>
    </source>
</evidence>
<keyword evidence="4 8" id="KW-0812">Transmembrane</keyword>
<name>A0ABS8SNI8_DATST</name>
<evidence type="ECO:0000256" key="3">
    <source>
        <dbReference type="ARBA" id="ARBA00022679"/>
    </source>
</evidence>
<evidence type="ECO:0000256" key="2">
    <source>
        <dbReference type="ARBA" id="ARBA00022676"/>
    </source>
</evidence>
<comment type="subcellular location">
    <subcellularLocation>
        <location evidence="1">Golgi apparatus membrane</location>
    </subcellularLocation>
</comment>
<evidence type="ECO:0000256" key="6">
    <source>
        <dbReference type="ARBA" id="ARBA00023034"/>
    </source>
</evidence>
<evidence type="ECO:0000256" key="8">
    <source>
        <dbReference type="SAM" id="Phobius"/>
    </source>
</evidence>
<keyword evidence="5 8" id="KW-1133">Transmembrane helix</keyword>
<gene>
    <name evidence="9" type="ORF">HAX54_043413</name>
</gene>
<evidence type="ECO:0000313" key="9">
    <source>
        <dbReference type="EMBL" id="MCD7460380.1"/>
    </source>
</evidence>
<keyword evidence="10" id="KW-1185">Reference proteome</keyword>
<keyword evidence="2" id="KW-0328">Glycosyltransferase</keyword>
<feature type="transmembrane region" description="Helical" evidence="8">
    <location>
        <begin position="140"/>
        <end position="162"/>
    </location>
</feature>
<keyword evidence="7 8" id="KW-0472">Membrane</keyword>
<evidence type="ECO:0008006" key="11">
    <source>
        <dbReference type="Google" id="ProtNLM"/>
    </source>
</evidence>
<evidence type="ECO:0000313" key="10">
    <source>
        <dbReference type="Proteomes" id="UP000823775"/>
    </source>
</evidence>
<sequence>MGCHLHPLHYHHSQLCRNAKVNSLLFYWILFENVMAFHRTKATFIGLLEARRANEWVVTGLGDALRTRTRNETYQESPRLSIWRQHKTMSSVENHRALHPPIINNQIVPTCGILPQELGFAAFLFFCGLYDVLYGKRQYFVYVFLQVITFTIAGLGYVGTIVPS</sequence>
<dbReference type="EMBL" id="JACEIK010000649">
    <property type="protein sequence ID" value="MCD7460380.1"/>
    <property type="molecule type" value="Genomic_DNA"/>
</dbReference>
<evidence type="ECO:0000256" key="1">
    <source>
        <dbReference type="ARBA" id="ARBA00004394"/>
    </source>
</evidence>
<dbReference type="PANTHER" id="PTHR32044">
    <property type="entry name" value="GLUCOMANNAN 4-BETA-MANNOSYLTRANSFERASE 9"/>
    <property type="match status" value="1"/>
</dbReference>
<feature type="transmembrane region" description="Helical" evidence="8">
    <location>
        <begin position="113"/>
        <end position="133"/>
    </location>
</feature>
<comment type="caution">
    <text evidence="9">The sequence shown here is derived from an EMBL/GenBank/DDBJ whole genome shotgun (WGS) entry which is preliminary data.</text>
</comment>
<keyword evidence="6" id="KW-0333">Golgi apparatus</keyword>
<evidence type="ECO:0000256" key="4">
    <source>
        <dbReference type="ARBA" id="ARBA00022692"/>
    </source>
</evidence>
<reference evidence="9 10" key="1">
    <citation type="journal article" date="2021" name="BMC Genomics">
        <title>Datura genome reveals duplications of psychoactive alkaloid biosynthetic genes and high mutation rate following tissue culture.</title>
        <authorList>
            <person name="Rajewski A."/>
            <person name="Carter-House D."/>
            <person name="Stajich J."/>
            <person name="Litt A."/>
        </authorList>
    </citation>
    <scope>NUCLEOTIDE SEQUENCE [LARGE SCALE GENOMIC DNA]</scope>
    <source>
        <strain evidence="9">AR-01</strain>
    </source>
</reference>
<accession>A0ABS8SNI8</accession>
<evidence type="ECO:0000256" key="5">
    <source>
        <dbReference type="ARBA" id="ARBA00022989"/>
    </source>
</evidence>
<protein>
    <recommendedName>
        <fullName evidence="11">Transmembrane protein</fullName>
    </recommendedName>
</protein>
<keyword evidence="3" id="KW-0808">Transferase</keyword>
<dbReference type="Proteomes" id="UP000823775">
    <property type="component" value="Unassembled WGS sequence"/>
</dbReference>
<dbReference type="PANTHER" id="PTHR32044:SF91">
    <property type="entry name" value="GLUCOMANNAN 4-BETA-MANNOSYLTRANSFERASE 2-LIKE"/>
    <property type="match status" value="1"/>
</dbReference>
<proteinExistence type="predicted"/>
<organism evidence="9 10">
    <name type="scientific">Datura stramonium</name>
    <name type="common">Jimsonweed</name>
    <name type="synonym">Common thornapple</name>
    <dbReference type="NCBI Taxonomy" id="4076"/>
    <lineage>
        <taxon>Eukaryota</taxon>
        <taxon>Viridiplantae</taxon>
        <taxon>Streptophyta</taxon>
        <taxon>Embryophyta</taxon>
        <taxon>Tracheophyta</taxon>
        <taxon>Spermatophyta</taxon>
        <taxon>Magnoliopsida</taxon>
        <taxon>eudicotyledons</taxon>
        <taxon>Gunneridae</taxon>
        <taxon>Pentapetalae</taxon>
        <taxon>asterids</taxon>
        <taxon>lamiids</taxon>
        <taxon>Solanales</taxon>
        <taxon>Solanaceae</taxon>
        <taxon>Solanoideae</taxon>
        <taxon>Datureae</taxon>
        <taxon>Datura</taxon>
    </lineage>
</organism>